<evidence type="ECO:0000313" key="2">
    <source>
        <dbReference type="EMBL" id="CAA9234490.1"/>
    </source>
</evidence>
<protein>
    <submittedName>
        <fullName evidence="2">Uncharacterized protein</fullName>
    </submittedName>
</protein>
<feature type="compositionally biased region" description="Basic residues" evidence="1">
    <location>
        <begin position="81"/>
        <end position="91"/>
    </location>
</feature>
<evidence type="ECO:0000256" key="1">
    <source>
        <dbReference type="SAM" id="MobiDB-lite"/>
    </source>
</evidence>
<organism evidence="2">
    <name type="scientific">uncultured Actinomycetospora sp</name>
    <dbReference type="NCBI Taxonomy" id="1135996"/>
    <lineage>
        <taxon>Bacteria</taxon>
        <taxon>Bacillati</taxon>
        <taxon>Actinomycetota</taxon>
        <taxon>Actinomycetes</taxon>
        <taxon>Pseudonocardiales</taxon>
        <taxon>Pseudonocardiaceae</taxon>
        <taxon>Actinomycetospora</taxon>
        <taxon>environmental samples</taxon>
    </lineage>
</organism>
<dbReference type="EMBL" id="CADCTH010000159">
    <property type="protein sequence ID" value="CAA9234490.1"/>
    <property type="molecule type" value="Genomic_DNA"/>
</dbReference>
<feature type="compositionally biased region" description="Basic and acidic residues" evidence="1">
    <location>
        <begin position="163"/>
        <end position="178"/>
    </location>
</feature>
<feature type="region of interest" description="Disordered" evidence="1">
    <location>
        <begin position="1"/>
        <end position="226"/>
    </location>
</feature>
<accession>A0A6J4HVD4</accession>
<feature type="compositionally biased region" description="Low complexity" evidence="1">
    <location>
        <begin position="211"/>
        <end position="226"/>
    </location>
</feature>
<dbReference type="AlphaFoldDB" id="A0A6J4HVD4"/>
<proteinExistence type="predicted"/>
<reference evidence="2" key="1">
    <citation type="submission" date="2020-02" db="EMBL/GenBank/DDBJ databases">
        <authorList>
            <person name="Meier V. D."/>
        </authorList>
    </citation>
    <scope>NUCLEOTIDE SEQUENCE</scope>
    <source>
        <strain evidence="2">AVDCRST_MAG54</strain>
    </source>
</reference>
<sequence>AGQVDAGHHEELARPVHDADRAAVGRRHPARGLLRPAPARRVRLGRAARGDARGGPAPGVGGGAPARGDVVRRGDAGGVRPRPRAGLRRGRPAVPAGQGLVRHRAGGPRVPREPAVRQAADALGVPDVAAAPGRRDGGVLPDDPAGAAHVPAQRRGVGRRPAARGDRADPADLPAADRRHGRGVGGDDGDGDRRAVDLERLVRRPHRPEGPRVGAGAPGGRPVSRL</sequence>
<feature type="compositionally biased region" description="Basic and acidic residues" evidence="1">
    <location>
        <begin position="191"/>
        <end position="210"/>
    </location>
</feature>
<feature type="non-terminal residue" evidence="2">
    <location>
        <position position="1"/>
    </location>
</feature>
<feature type="compositionally biased region" description="Gly residues" evidence="1">
    <location>
        <begin position="56"/>
        <end position="65"/>
    </location>
</feature>
<feature type="non-terminal residue" evidence="2">
    <location>
        <position position="226"/>
    </location>
</feature>
<gene>
    <name evidence="2" type="ORF">AVDCRST_MAG54-1185</name>
</gene>
<feature type="compositionally biased region" description="Basic and acidic residues" evidence="1">
    <location>
        <begin position="1"/>
        <end position="23"/>
    </location>
</feature>
<name>A0A6J4HVD4_9PSEU</name>